<reference evidence="1 2" key="1">
    <citation type="journal article" date="2021" name="J. Hered.">
        <title>A chromosome-level genome assembly of the parasitoid wasp, Cotesia glomerata (Hymenoptera: Braconidae).</title>
        <authorList>
            <person name="Pinto B.J."/>
            <person name="Weis J.J."/>
            <person name="Gamble T."/>
            <person name="Ode P.J."/>
            <person name="Paul R."/>
            <person name="Zaspel J.M."/>
        </authorList>
    </citation>
    <scope>NUCLEOTIDE SEQUENCE [LARGE SCALE GENOMIC DNA]</scope>
    <source>
        <strain evidence="1">CgM1</strain>
    </source>
</reference>
<proteinExistence type="predicted"/>
<dbReference type="EMBL" id="JAHXZJ010000001">
    <property type="protein sequence ID" value="KAH0567725.1"/>
    <property type="molecule type" value="Genomic_DNA"/>
</dbReference>
<dbReference type="AlphaFoldDB" id="A0AAV7J463"/>
<protein>
    <submittedName>
        <fullName evidence="1">Uncharacterized protein</fullName>
    </submittedName>
</protein>
<sequence>MLQLHHAMTPEDLHKIFSVKSATDVLMQKPFGDDLRIWLDATDGTLASVYMPVCFLQLSRWKDNLIYDCQIDSTKNLTLYENIKNAATVVVNETPYGKHSVKGFIGNQNIQPVPPHLIDHARRHQRSLNTSPDHESDDHGLQLKEALTSKRAHYREITVSETIYTEIIVIIDYSMNSFMHAQTLQDKIIYLLAFWNGVDIRYRNLVNPKIRLNIARIVFAEDPEVLPYVN</sequence>
<accession>A0AAV7J463</accession>
<organism evidence="1 2">
    <name type="scientific">Cotesia glomerata</name>
    <name type="common">Lepidopteran parasitic wasp</name>
    <name type="synonym">Apanteles glomeratus</name>
    <dbReference type="NCBI Taxonomy" id="32391"/>
    <lineage>
        <taxon>Eukaryota</taxon>
        <taxon>Metazoa</taxon>
        <taxon>Ecdysozoa</taxon>
        <taxon>Arthropoda</taxon>
        <taxon>Hexapoda</taxon>
        <taxon>Insecta</taxon>
        <taxon>Pterygota</taxon>
        <taxon>Neoptera</taxon>
        <taxon>Endopterygota</taxon>
        <taxon>Hymenoptera</taxon>
        <taxon>Apocrita</taxon>
        <taxon>Ichneumonoidea</taxon>
        <taxon>Braconidae</taxon>
        <taxon>Microgastrinae</taxon>
        <taxon>Cotesia</taxon>
    </lineage>
</organism>
<keyword evidence="2" id="KW-1185">Reference proteome</keyword>
<comment type="caution">
    <text evidence="1">The sequence shown here is derived from an EMBL/GenBank/DDBJ whole genome shotgun (WGS) entry which is preliminary data.</text>
</comment>
<gene>
    <name evidence="1" type="ORF">KQX54_012349</name>
</gene>
<name>A0AAV7J463_COTGL</name>
<dbReference type="Gene3D" id="3.40.390.10">
    <property type="entry name" value="Collagenase (Catalytic Domain)"/>
    <property type="match status" value="1"/>
</dbReference>
<dbReference type="Proteomes" id="UP000826195">
    <property type="component" value="Unassembled WGS sequence"/>
</dbReference>
<evidence type="ECO:0000313" key="2">
    <source>
        <dbReference type="Proteomes" id="UP000826195"/>
    </source>
</evidence>
<evidence type="ECO:0000313" key="1">
    <source>
        <dbReference type="EMBL" id="KAH0567725.1"/>
    </source>
</evidence>
<dbReference type="InterPro" id="IPR024079">
    <property type="entry name" value="MetalloPept_cat_dom_sf"/>
</dbReference>
<dbReference type="GO" id="GO:0008237">
    <property type="term" value="F:metallopeptidase activity"/>
    <property type="evidence" value="ECO:0007669"/>
    <property type="project" value="InterPro"/>
</dbReference>